<feature type="transmembrane region" description="Helical" evidence="3">
    <location>
        <begin position="783"/>
        <end position="801"/>
    </location>
</feature>
<dbReference type="KEGG" id="cbx:Cenrod_2154"/>
<dbReference type="CDD" id="cd13708">
    <property type="entry name" value="PBP2_BvgS_like_1"/>
    <property type="match status" value="1"/>
</dbReference>
<dbReference type="InterPro" id="IPR043128">
    <property type="entry name" value="Rev_trsase/Diguanyl_cyclase"/>
</dbReference>
<dbReference type="PANTHER" id="PTHR35936:SF35">
    <property type="entry name" value="L-CYSTINE-BINDING PROTEIN TCYJ"/>
    <property type="match status" value="1"/>
</dbReference>
<dbReference type="Proteomes" id="UP000017184">
    <property type="component" value="Chromosome"/>
</dbReference>
<keyword evidence="3" id="KW-1133">Transmembrane helix</keyword>
<dbReference type="SMART" id="SM00062">
    <property type="entry name" value="PBPb"/>
    <property type="match status" value="3"/>
</dbReference>
<feature type="transmembrane region" description="Helical" evidence="3">
    <location>
        <begin position="32"/>
        <end position="49"/>
    </location>
</feature>
<dbReference type="SMART" id="SM00267">
    <property type="entry name" value="GGDEF"/>
    <property type="match status" value="1"/>
</dbReference>
<dbReference type="PANTHER" id="PTHR35936">
    <property type="entry name" value="MEMBRANE-BOUND LYTIC MUREIN TRANSGLYCOSYLASE F"/>
    <property type="match status" value="1"/>
</dbReference>
<evidence type="ECO:0000256" key="2">
    <source>
        <dbReference type="SAM" id="Coils"/>
    </source>
</evidence>
<dbReference type="eggNOG" id="COG0834">
    <property type="taxonomic scope" value="Bacteria"/>
</dbReference>
<dbReference type="NCBIfam" id="TIGR00254">
    <property type="entry name" value="GGDEF"/>
    <property type="match status" value="1"/>
</dbReference>
<feature type="transmembrane region" description="Helical" evidence="3">
    <location>
        <begin position="6"/>
        <end position="23"/>
    </location>
</feature>
<dbReference type="InterPro" id="IPR029787">
    <property type="entry name" value="Nucleotide_cyclase"/>
</dbReference>
<dbReference type="Gene3D" id="3.30.70.270">
    <property type="match status" value="1"/>
</dbReference>
<dbReference type="HOGENOM" id="CLU_012092_0_0_4"/>
<dbReference type="AlphaFoldDB" id="U5NDA4"/>
<evidence type="ECO:0000313" key="6">
    <source>
        <dbReference type="Proteomes" id="UP000017184"/>
    </source>
</evidence>
<dbReference type="SUPFAM" id="SSF55073">
    <property type="entry name" value="Nucleotide cyclase"/>
    <property type="match status" value="1"/>
</dbReference>
<sequence length="997" mass="112188">MEQFFVSPIVFAVFSLLALPFHSPPPAMLTRYLWLLALFLIGAMPAYAVDADTKAFVAKHPVVKIGVMADNEPYSMVRNGGVEGFSIDVLEELAQRTGLRFDYKVGSWPEVYAAFQRGDIDAIDEMSWSQERTAFTLFTEPYHHRRSVIMHDGNRPLPTIDRLEDLQPFRVGLVKDIFYKNSFTRRGIAVTEYDGLPNLIRALAFGWVDAIVGPEVTLAYLARNAGINHLVVASRVAMDGFELEDFRIGVRKELPQLHRILAAGLASIPRERLVKLLEVWQDFGGKTVATPTGFRLTAQQSNYLRRIGPVRVGIMRDYAPFSFVDGGKPQGLSVDVLARIQDLTGLSVVPVVDRWSVLLEMLQRGDIDVLANISRTPERQSLARFTDAYHVIPNVVFTRDPNFRINDLDDLSGLRIALSAGIFYEATLRQRFGDSIKAFASQEALFHALAAGDVDVVLASLHNGNHWVRTLHLNGIRIAGELQLPGYPGEDLRFGVRPALDPLADIMNKALAALSPTERRSIENRWLGATTFAQAPTSIQFSDTEKAWLAKRGKLVLCLDPDWMPLEGLDTYGRHVGIAADYLAAMTRSLAIPLEPLRTRTWQESTEAAQSRRCDMYSMAMQTPLRRMYMNFTTPYYTTPNVLIARIEAPFVEGLDEFADKRVGIVRGYAFAELLRARHPRLNLIEVTNEREGLHLLQRRELDGYIGSLTTINYSLRELGYADIKVIGRVPGDWALSLGTRNDEPELLSIAQKMVDSLTDADRRAIDQRWHSVRLEQKLDLTLVWQWGGAAALLLVMLFVWNRKLGSLNRQLEQANRQLAQLTLTDSLTDIGNRKFFDQEYARDFRLCQRQGLGLAVAMIDIDHFKQVNDQYGHAAGDECLRALARCLQEHLRRETDRCARMGGEEFVAFMPMDERADLLDRFEALRLAVEALVVESEETAIRFTISIGLAMGSPTHFDTSAEWLKRADDALYAAKKAGRNRVEVFASTASAEEQAK</sequence>
<keyword evidence="2" id="KW-0175">Coiled coil</keyword>
<dbReference type="PROSITE" id="PS50887">
    <property type="entry name" value="GGDEF"/>
    <property type="match status" value="1"/>
</dbReference>
<name>U5NDA4_9BURK</name>
<evidence type="ECO:0000256" key="1">
    <source>
        <dbReference type="ARBA" id="ARBA00022729"/>
    </source>
</evidence>
<dbReference type="eggNOG" id="COG3706">
    <property type="taxonomic scope" value="Bacteria"/>
</dbReference>
<evidence type="ECO:0000259" key="4">
    <source>
        <dbReference type="PROSITE" id="PS50887"/>
    </source>
</evidence>
<dbReference type="Pfam" id="PF00497">
    <property type="entry name" value="SBP_bac_3"/>
    <property type="match status" value="3"/>
</dbReference>
<dbReference type="Gene3D" id="3.40.190.10">
    <property type="entry name" value="Periplasmic binding protein-like II"/>
    <property type="match status" value="6"/>
</dbReference>
<feature type="coiled-coil region" evidence="2">
    <location>
        <begin position="798"/>
        <end position="825"/>
    </location>
</feature>
<dbReference type="STRING" id="946483.Cenrod_2154"/>
<gene>
    <name evidence="5" type="ORF">Cenrod_2154</name>
</gene>
<dbReference type="InterPro" id="IPR001638">
    <property type="entry name" value="Solute-binding_3/MltF_N"/>
</dbReference>
<reference evidence="5 6" key="1">
    <citation type="journal article" date="2013" name="Genome Biol.">
        <title>Genomic analysis reveals key aspects of prokaryotic symbiosis in the phototrophic consortium "Chlorochromatium aggregatum".</title>
        <authorList>
            <person name="Liu Z."/>
            <person name="Muller J."/>
            <person name="Li T."/>
            <person name="Alvey R.M."/>
            <person name="Vogl K."/>
            <person name="Frigaard N.U."/>
            <person name="Rockwell N.C."/>
            <person name="Boyd E.S."/>
            <person name="Tomsho L.P."/>
            <person name="Schuster S.C."/>
            <person name="Henke P."/>
            <person name="Rohde M."/>
            <person name="Overmann J."/>
            <person name="Bryant D.A."/>
        </authorList>
    </citation>
    <scope>NUCLEOTIDE SEQUENCE [LARGE SCALE GENOMIC DNA]</scope>
    <source>
        <strain evidence="5">CR</strain>
    </source>
</reference>
<proteinExistence type="predicted"/>
<evidence type="ECO:0000256" key="3">
    <source>
        <dbReference type="SAM" id="Phobius"/>
    </source>
</evidence>
<accession>U5NDA4</accession>
<dbReference type="CDD" id="cd01949">
    <property type="entry name" value="GGDEF"/>
    <property type="match status" value="1"/>
</dbReference>
<keyword evidence="3" id="KW-0472">Membrane</keyword>
<keyword evidence="6" id="KW-1185">Reference proteome</keyword>
<keyword evidence="1" id="KW-0732">Signal</keyword>
<dbReference type="GO" id="GO:0003824">
    <property type="term" value="F:catalytic activity"/>
    <property type="evidence" value="ECO:0007669"/>
    <property type="project" value="UniProtKB-ARBA"/>
</dbReference>
<feature type="domain" description="GGDEF" evidence="4">
    <location>
        <begin position="853"/>
        <end position="988"/>
    </location>
</feature>
<dbReference type="Pfam" id="PF00990">
    <property type="entry name" value="GGDEF"/>
    <property type="match status" value="1"/>
</dbReference>
<dbReference type="InterPro" id="IPR000160">
    <property type="entry name" value="GGDEF_dom"/>
</dbReference>
<organism evidence="5 6">
    <name type="scientific">Candidatus Symbiobacter mobilis CR</name>
    <dbReference type="NCBI Taxonomy" id="946483"/>
    <lineage>
        <taxon>Bacteria</taxon>
        <taxon>Pseudomonadati</taxon>
        <taxon>Pseudomonadota</taxon>
        <taxon>Betaproteobacteria</taxon>
        <taxon>Burkholderiales</taxon>
        <taxon>Comamonadaceae</taxon>
    </lineage>
</organism>
<dbReference type="FunFam" id="3.30.70.270:FF:000001">
    <property type="entry name" value="Diguanylate cyclase domain protein"/>
    <property type="match status" value="1"/>
</dbReference>
<keyword evidence="3" id="KW-0812">Transmembrane</keyword>
<dbReference type="PATRIC" id="fig|946483.4.peg.2168"/>
<evidence type="ECO:0000313" key="5">
    <source>
        <dbReference type="EMBL" id="AGX88223.1"/>
    </source>
</evidence>
<dbReference type="EMBL" id="CP004885">
    <property type="protein sequence ID" value="AGX88223.1"/>
    <property type="molecule type" value="Genomic_DNA"/>
</dbReference>
<dbReference type="SUPFAM" id="SSF53850">
    <property type="entry name" value="Periplasmic binding protein-like II"/>
    <property type="match status" value="3"/>
</dbReference>
<protein>
    <submittedName>
        <fullName evidence="5">ABC-type amino acid transporter subunit</fullName>
    </submittedName>
</protein>
<dbReference type="CDD" id="cd01007">
    <property type="entry name" value="PBP2_BvgS_HisK_like"/>
    <property type="match status" value="2"/>
</dbReference>